<feature type="transmembrane region" description="Helical" evidence="5">
    <location>
        <begin position="92"/>
        <end position="110"/>
    </location>
</feature>
<organism evidence="8 11">
    <name type="scientific">Adineta steineri</name>
    <dbReference type="NCBI Taxonomy" id="433720"/>
    <lineage>
        <taxon>Eukaryota</taxon>
        <taxon>Metazoa</taxon>
        <taxon>Spiralia</taxon>
        <taxon>Gnathifera</taxon>
        <taxon>Rotifera</taxon>
        <taxon>Eurotatoria</taxon>
        <taxon>Bdelloidea</taxon>
        <taxon>Adinetida</taxon>
        <taxon>Adinetidae</taxon>
        <taxon>Adineta</taxon>
    </lineage>
</organism>
<proteinExistence type="predicted"/>
<accession>A0A813ME03</accession>
<dbReference type="CDD" id="cd00637">
    <property type="entry name" value="7tm_classA_rhodopsin-like"/>
    <property type="match status" value="1"/>
</dbReference>
<feature type="transmembrane region" description="Helical" evidence="5">
    <location>
        <begin position="12"/>
        <end position="38"/>
    </location>
</feature>
<dbReference type="PROSITE" id="PS50262">
    <property type="entry name" value="G_PROTEIN_RECEP_F1_2"/>
    <property type="match status" value="1"/>
</dbReference>
<evidence type="ECO:0000256" key="4">
    <source>
        <dbReference type="ARBA" id="ARBA00023136"/>
    </source>
</evidence>
<comment type="caution">
    <text evidence="8">The sequence shown here is derived from an EMBL/GenBank/DDBJ whole genome shotgun (WGS) entry which is preliminary data.</text>
</comment>
<keyword evidence="2 5" id="KW-0812">Transmembrane</keyword>
<comment type="subcellular location">
    <subcellularLocation>
        <location evidence="1">Membrane</location>
    </subcellularLocation>
</comment>
<evidence type="ECO:0000313" key="9">
    <source>
        <dbReference type="EMBL" id="CAF3485262.1"/>
    </source>
</evidence>
<dbReference type="AlphaFoldDB" id="A0A813ME03"/>
<evidence type="ECO:0000259" key="6">
    <source>
        <dbReference type="PROSITE" id="PS50262"/>
    </source>
</evidence>
<gene>
    <name evidence="7" type="ORF">IZO911_LOCUS54</name>
    <name evidence="8" type="ORF">JYZ213_LOCUS47</name>
    <name evidence="10" type="ORF">KXQ929_LOCUS11981</name>
    <name evidence="9" type="ORF">OXD698_LOCUS386</name>
</gene>
<evidence type="ECO:0000256" key="3">
    <source>
        <dbReference type="ARBA" id="ARBA00022989"/>
    </source>
</evidence>
<dbReference type="SUPFAM" id="SSF81321">
    <property type="entry name" value="Family A G protein-coupled receptor-like"/>
    <property type="match status" value="1"/>
</dbReference>
<dbReference type="Gene3D" id="1.20.1070.10">
    <property type="entry name" value="Rhodopsin 7-helix transmembrane proteins"/>
    <property type="match status" value="1"/>
</dbReference>
<dbReference type="EMBL" id="CAJOBB010000605">
    <property type="protein sequence ID" value="CAF3714668.1"/>
    <property type="molecule type" value="Genomic_DNA"/>
</dbReference>
<sequence>MNNEITRTADFVLPLFTVIFGSTASTMSAIILFIVIYHQHKNRIKQEERIILILCVNIYFCIFFSSTMLLILNIETLLGDLYGLNFDSTQCVFLGYLNAVLICTFFYGFVTQAFYRLCRIVYPSYKWLQTYWIYIFAVPLQLIMACLLMCPIYFWHAIVYMPGLYHCFVPVQNILGTVWLIIFMYGLPVFCLSAIYIRITRYIRQQSTSQTLATKHRQARDFVVIKRIMIIISILFTLGVPGIILMIISYITENKYPQNYRVSWLTLELFMIILNILMIVMTPQLKTIVVSKWKRNRVISIVATVGNSAPTRTVATLQ</sequence>
<dbReference type="Proteomes" id="UP000663844">
    <property type="component" value="Unassembled WGS sequence"/>
</dbReference>
<protein>
    <recommendedName>
        <fullName evidence="6">G-protein coupled receptors family 1 profile domain-containing protein</fullName>
    </recommendedName>
</protein>
<keyword evidence="4 5" id="KW-0472">Membrane</keyword>
<name>A0A813ME03_9BILA</name>
<dbReference type="InterPro" id="IPR017452">
    <property type="entry name" value="GPCR_Rhodpsn_7TM"/>
</dbReference>
<dbReference type="EMBL" id="CAJOAZ010000008">
    <property type="protein sequence ID" value="CAF3485262.1"/>
    <property type="molecule type" value="Genomic_DNA"/>
</dbReference>
<dbReference type="GO" id="GO:0016020">
    <property type="term" value="C:membrane"/>
    <property type="evidence" value="ECO:0007669"/>
    <property type="project" value="UniProtKB-SubCell"/>
</dbReference>
<evidence type="ECO:0000256" key="1">
    <source>
        <dbReference type="ARBA" id="ARBA00004370"/>
    </source>
</evidence>
<feature type="transmembrane region" description="Helical" evidence="5">
    <location>
        <begin position="131"/>
        <end position="154"/>
    </location>
</feature>
<evidence type="ECO:0000313" key="11">
    <source>
        <dbReference type="Proteomes" id="UP000663845"/>
    </source>
</evidence>
<evidence type="ECO:0000256" key="5">
    <source>
        <dbReference type="SAM" id="Phobius"/>
    </source>
</evidence>
<dbReference type="EMBL" id="CAJNOE010000001">
    <property type="protein sequence ID" value="CAF0711866.1"/>
    <property type="molecule type" value="Genomic_DNA"/>
</dbReference>
<evidence type="ECO:0000313" key="8">
    <source>
        <dbReference type="EMBL" id="CAF0718911.1"/>
    </source>
</evidence>
<dbReference type="Proteomes" id="UP000663868">
    <property type="component" value="Unassembled WGS sequence"/>
</dbReference>
<dbReference type="EMBL" id="CAJNOG010000001">
    <property type="protein sequence ID" value="CAF0718911.1"/>
    <property type="molecule type" value="Genomic_DNA"/>
</dbReference>
<feature type="transmembrane region" description="Helical" evidence="5">
    <location>
        <begin position="264"/>
        <end position="285"/>
    </location>
</feature>
<evidence type="ECO:0000256" key="2">
    <source>
        <dbReference type="ARBA" id="ARBA00022692"/>
    </source>
</evidence>
<reference evidence="8" key="1">
    <citation type="submission" date="2021-02" db="EMBL/GenBank/DDBJ databases">
        <authorList>
            <person name="Nowell W R."/>
        </authorList>
    </citation>
    <scope>NUCLEOTIDE SEQUENCE</scope>
</reference>
<evidence type="ECO:0000313" key="10">
    <source>
        <dbReference type="EMBL" id="CAF3714668.1"/>
    </source>
</evidence>
<evidence type="ECO:0000313" key="7">
    <source>
        <dbReference type="EMBL" id="CAF0711866.1"/>
    </source>
</evidence>
<feature type="transmembrane region" description="Helical" evidence="5">
    <location>
        <begin position="228"/>
        <end position="252"/>
    </location>
</feature>
<feature type="transmembrane region" description="Helical" evidence="5">
    <location>
        <begin position="50"/>
        <end position="72"/>
    </location>
</feature>
<feature type="transmembrane region" description="Helical" evidence="5">
    <location>
        <begin position="174"/>
        <end position="197"/>
    </location>
</feature>
<keyword evidence="3 5" id="KW-1133">Transmembrane helix</keyword>
<dbReference type="Proteomes" id="UP000663845">
    <property type="component" value="Unassembled WGS sequence"/>
</dbReference>
<feature type="domain" description="G-protein coupled receptors family 1 profile" evidence="6">
    <location>
        <begin position="27"/>
        <end position="286"/>
    </location>
</feature>
<dbReference type="Proteomes" id="UP000663860">
    <property type="component" value="Unassembled WGS sequence"/>
</dbReference>